<keyword evidence="1" id="KW-0812">Transmembrane</keyword>
<feature type="transmembrane region" description="Helical" evidence="1">
    <location>
        <begin position="6"/>
        <end position="28"/>
    </location>
</feature>
<comment type="caution">
    <text evidence="2">The sequence shown here is derived from an EMBL/GenBank/DDBJ whole genome shotgun (WGS) entry which is preliminary data.</text>
</comment>
<accession>A0A2M6P0I3</accession>
<dbReference type="AlphaFoldDB" id="A0A2M6P0I3"/>
<gene>
    <name evidence="2" type="ORF">COU30_04415</name>
</gene>
<feature type="transmembrane region" description="Helical" evidence="1">
    <location>
        <begin position="119"/>
        <end position="141"/>
    </location>
</feature>
<dbReference type="InterPro" id="IPR013879">
    <property type="entry name" value="DUF1761"/>
</dbReference>
<sequence length="142" mass="15865">MQIQYGLIFIAAFVAFAIGAAWYSPLVFAKQWMALTGMKMEDGKKLGMWKYYVSGLVSYIIMAYVLYWIIGVRIGYLESIGQAVSAVKIGVMTGFLMWFGFVGTVTLGGVLWEKKPFKLYVLNNAYTLIALLVMGAMLGGWR</sequence>
<evidence type="ECO:0000313" key="3">
    <source>
        <dbReference type="Proteomes" id="UP000228528"/>
    </source>
</evidence>
<keyword evidence="1" id="KW-1133">Transmembrane helix</keyword>
<feature type="transmembrane region" description="Helical" evidence="1">
    <location>
        <begin position="90"/>
        <end position="112"/>
    </location>
</feature>
<keyword evidence="1" id="KW-0472">Membrane</keyword>
<organism evidence="2 3">
    <name type="scientific">Candidatus Magasanikbacteria bacterium CG10_big_fil_rev_8_21_14_0_10_38_6</name>
    <dbReference type="NCBI Taxonomy" id="1974647"/>
    <lineage>
        <taxon>Bacteria</taxon>
        <taxon>Candidatus Magasanikiibacteriota</taxon>
    </lineage>
</organism>
<dbReference type="Pfam" id="PF08570">
    <property type="entry name" value="DUF1761"/>
    <property type="match status" value="1"/>
</dbReference>
<evidence type="ECO:0000256" key="1">
    <source>
        <dbReference type="SAM" id="Phobius"/>
    </source>
</evidence>
<proteinExistence type="predicted"/>
<evidence type="ECO:0000313" key="2">
    <source>
        <dbReference type="EMBL" id="PIR77069.1"/>
    </source>
</evidence>
<feature type="transmembrane region" description="Helical" evidence="1">
    <location>
        <begin position="49"/>
        <end position="70"/>
    </location>
</feature>
<evidence type="ECO:0008006" key="4">
    <source>
        <dbReference type="Google" id="ProtNLM"/>
    </source>
</evidence>
<dbReference type="Proteomes" id="UP000228528">
    <property type="component" value="Unassembled WGS sequence"/>
</dbReference>
<reference evidence="3" key="1">
    <citation type="submission" date="2017-09" db="EMBL/GenBank/DDBJ databases">
        <title>Depth-based differentiation of microbial function through sediment-hosted aquifers and enrichment of novel symbionts in the deep terrestrial subsurface.</title>
        <authorList>
            <person name="Probst A.J."/>
            <person name="Ladd B."/>
            <person name="Jarett J.K."/>
            <person name="Geller-Mcgrath D.E."/>
            <person name="Sieber C.M.K."/>
            <person name="Emerson J.B."/>
            <person name="Anantharaman K."/>
            <person name="Thomas B.C."/>
            <person name="Malmstrom R."/>
            <person name="Stieglmeier M."/>
            <person name="Klingl A."/>
            <person name="Woyke T."/>
            <person name="Ryan C.M."/>
            <person name="Banfield J.F."/>
        </authorList>
    </citation>
    <scope>NUCLEOTIDE SEQUENCE [LARGE SCALE GENOMIC DNA]</scope>
</reference>
<protein>
    <recommendedName>
        <fullName evidence="4">DUF1761 domain-containing protein</fullName>
    </recommendedName>
</protein>
<dbReference type="EMBL" id="PFBW01000190">
    <property type="protein sequence ID" value="PIR77069.1"/>
    <property type="molecule type" value="Genomic_DNA"/>
</dbReference>
<name>A0A2M6P0I3_9BACT</name>